<organism evidence="1">
    <name type="scientific">Zea mays</name>
    <name type="common">Maize</name>
    <dbReference type="NCBI Taxonomy" id="4577"/>
    <lineage>
        <taxon>Eukaryota</taxon>
        <taxon>Viridiplantae</taxon>
        <taxon>Streptophyta</taxon>
        <taxon>Embryophyta</taxon>
        <taxon>Tracheophyta</taxon>
        <taxon>Spermatophyta</taxon>
        <taxon>Magnoliopsida</taxon>
        <taxon>Liliopsida</taxon>
        <taxon>Poales</taxon>
        <taxon>Poaceae</taxon>
        <taxon>PACMAD clade</taxon>
        <taxon>Panicoideae</taxon>
        <taxon>Andropogonodae</taxon>
        <taxon>Andropogoneae</taxon>
        <taxon>Tripsacinae</taxon>
        <taxon>Zea</taxon>
    </lineage>
</organism>
<dbReference type="EMBL" id="EU976047">
    <property type="protein sequence ID" value="ACG48165.1"/>
    <property type="molecule type" value="mRNA"/>
</dbReference>
<reference evidence="1" key="1">
    <citation type="journal article" date="2009" name="Plant Mol. Biol.">
        <title>Insights into corn genes derived from large-scale cDNA sequencing.</title>
        <authorList>
            <person name="Alexandrov N.N."/>
            <person name="Brover V.V."/>
            <person name="Freidin S."/>
            <person name="Troukhan M.E."/>
            <person name="Tatarinova T.V."/>
            <person name="Zhang H."/>
            <person name="Swaller T.J."/>
            <person name="Lu Y.P."/>
            <person name="Bouck J."/>
            <person name="Flavell R.B."/>
            <person name="Feldmann K.A."/>
        </authorList>
    </citation>
    <scope>NUCLEOTIDE SEQUENCE</scope>
</reference>
<name>B6UFN2_MAIZE</name>
<dbReference type="AlphaFoldDB" id="B6UFN2"/>
<evidence type="ECO:0000313" key="1">
    <source>
        <dbReference type="EMBL" id="ACG48165.1"/>
    </source>
</evidence>
<accession>B6UFN2</accession>
<proteinExistence type="evidence at transcript level"/>
<protein>
    <submittedName>
        <fullName evidence="1">Uncharacterized protein</fullName>
    </submittedName>
</protein>
<sequence>MGEELHHATATTRCAAAIGLHVRARSRQWIQRGIPLEFGRFIAEHRKRGHRRNSPRAMAKDLRAIIPGAKTRVI</sequence>